<sequence>MIALSLLFLRPIRYYSISPMSMNVDTCQLNKYPKSLSSKDIHFTPIVPISKFNYIDAPMANQLNLIKYNIEEFKYY</sequence>
<proteinExistence type="predicted"/>
<accession>A0A813X6L8</accession>
<dbReference type="EMBL" id="CAJNOC010001447">
    <property type="protein sequence ID" value="CAF0865651.1"/>
    <property type="molecule type" value="Genomic_DNA"/>
</dbReference>
<evidence type="ECO:0000313" key="2">
    <source>
        <dbReference type="Proteomes" id="UP000663879"/>
    </source>
</evidence>
<evidence type="ECO:0000313" key="1">
    <source>
        <dbReference type="EMBL" id="CAF0865651.1"/>
    </source>
</evidence>
<gene>
    <name evidence="1" type="ORF">OXX778_LOCUS9666</name>
</gene>
<dbReference type="Proteomes" id="UP000663879">
    <property type="component" value="Unassembled WGS sequence"/>
</dbReference>
<name>A0A813X6L8_9BILA</name>
<protein>
    <submittedName>
        <fullName evidence="1">Uncharacterized protein</fullName>
    </submittedName>
</protein>
<organism evidence="1 2">
    <name type="scientific">Brachionus calyciflorus</name>
    <dbReference type="NCBI Taxonomy" id="104777"/>
    <lineage>
        <taxon>Eukaryota</taxon>
        <taxon>Metazoa</taxon>
        <taxon>Spiralia</taxon>
        <taxon>Gnathifera</taxon>
        <taxon>Rotifera</taxon>
        <taxon>Eurotatoria</taxon>
        <taxon>Monogononta</taxon>
        <taxon>Pseudotrocha</taxon>
        <taxon>Ploima</taxon>
        <taxon>Brachionidae</taxon>
        <taxon>Brachionus</taxon>
    </lineage>
</organism>
<comment type="caution">
    <text evidence="1">The sequence shown here is derived from an EMBL/GenBank/DDBJ whole genome shotgun (WGS) entry which is preliminary data.</text>
</comment>
<keyword evidence="2" id="KW-1185">Reference proteome</keyword>
<dbReference type="AlphaFoldDB" id="A0A813X6L8"/>
<reference evidence="1" key="1">
    <citation type="submission" date="2021-02" db="EMBL/GenBank/DDBJ databases">
        <authorList>
            <person name="Nowell W R."/>
        </authorList>
    </citation>
    <scope>NUCLEOTIDE SEQUENCE</scope>
    <source>
        <strain evidence="1">Ploen Becks lab</strain>
    </source>
</reference>